<evidence type="ECO:0000256" key="3">
    <source>
        <dbReference type="ARBA" id="ARBA00022538"/>
    </source>
</evidence>
<feature type="domain" description="RCK C-terminal" evidence="8">
    <location>
        <begin position="141"/>
        <end position="223"/>
    </location>
</feature>
<evidence type="ECO:0000313" key="10">
    <source>
        <dbReference type="Proteomes" id="UP000757103"/>
    </source>
</evidence>
<accession>A0A921SUN0</accession>
<keyword evidence="4" id="KW-0630">Potassium</keyword>
<dbReference type="RefSeq" id="WP_273305513.1">
    <property type="nucleotide sequence ID" value="NZ_DYUD01000011.1"/>
</dbReference>
<evidence type="ECO:0000256" key="2">
    <source>
        <dbReference type="ARBA" id="ARBA00022448"/>
    </source>
</evidence>
<dbReference type="InterPro" id="IPR036291">
    <property type="entry name" value="NAD(P)-bd_dom_sf"/>
</dbReference>
<dbReference type="Pfam" id="PF02080">
    <property type="entry name" value="TrkA_C"/>
    <property type="match status" value="2"/>
</dbReference>
<dbReference type="SUPFAM" id="SSF116726">
    <property type="entry name" value="TrkA C-terminal domain-like"/>
    <property type="match status" value="2"/>
</dbReference>
<evidence type="ECO:0000256" key="5">
    <source>
        <dbReference type="ARBA" id="ARBA00023027"/>
    </source>
</evidence>
<dbReference type="PRINTS" id="PR00335">
    <property type="entry name" value="KUPTAKETRKA"/>
</dbReference>
<dbReference type="GO" id="GO:0015079">
    <property type="term" value="F:potassium ion transmembrane transporter activity"/>
    <property type="evidence" value="ECO:0007669"/>
    <property type="project" value="InterPro"/>
</dbReference>
<gene>
    <name evidence="9" type="primary">trkA</name>
    <name evidence="9" type="ORF">K8U91_03220</name>
</gene>
<dbReference type="Proteomes" id="UP000757103">
    <property type="component" value="Unassembled WGS sequence"/>
</dbReference>
<evidence type="ECO:0000256" key="4">
    <source>
        <dbReference type="ARBA" id="ARBA00022958"/>
    </source>
</evidence>
<dbReference type="Pfam" id="PF02254">
    <property type="entry name" value="TrkA_N"/>
    <property type="match status" value="2"/>
</dbReference>
<dbReference type="PANTHER" id="PTHR43833">
    <property type="entry name" value="POTASSIUM CHANNEL PROTEIN 2-RELATED-RELATED"/>
    <property type="match status" value="1"/>
</dbReference>
<dbReference type="NCBIfam" id="NF007038">
    <property type="entry name" value="PRK09496.2-6"/>
    <property type="match status" value="1"/>
</dbReference>
<sequence length="444" mass="49662">MKIIIAGAGEVGTHLAKLLSREEQDIILIDNNEEKLRELDANYNLMTIVGNPTAFQTLEQAKVHQADLFIAVMPFETRNIMACTMASKLGAKKTLARVDNYEYLLPENKSFFDSLGVNELIYPEKLAAEEVITALRHTWTRNWFELCNGELIVLSVKLHENAKILNKKLYELTTADSQYHIAAIKRVHETIIPRGNDEIKVGDIAYFTTTPNHIQEIQQLSGESEAEIHKIMVMGGSRIAIRISGYAPDDMDIKLIECDRQKSYKLAEYMNDVIIIQGDGRNVDLLKEEGIRDMDAFIALTDSSETNILACLTAKELGVKKTIAEVENLQFISTAERLNIGNIINKKLLAASRIFQLLLDEDSSNAKCLALSDAEVMELVAKENSKITKAPVKELKLPSDLTIGGLVRNGHGMIVTGNTWIQPNDHVVIFCLDTALHKIDKLFN</sequence>
<name>A0A921SUN0_9BACT</name>
<dbReference type="InterPro" id="IPR006037">
    <property type="entry name" value="RCK_C"/>
</dbReference>
<evidence type="ECO:0000313" key="9">
    <source>
        <dbReference type="EMBL" id="HJG88477.1"/>
    </source>
</evidence>
<dbReference type="PANTHER" id="PTHR43833:SF5">
    <property type="entry name" value="TRK SYSTEM POTASSIUM UPTAKE PROTEIN TRKA"/>
    <property type="match status" value="1"/>
</dbReference>
<dbReference type="InterPro" id="IPR036721">
    <property type="entry name" value="RCK_C_sf"/>
</dbReference>
<dbReference type="AlphaFoldDB" id="A0A921SUN0"/>
<feature type="domain" description="RCK C-terminal" evidence="8">
    <location>
        <begin position="364"/>
        <end position="444"/>
    </location>
</feature>
<keyword evidence="3" id="KW-0633">Potassium transport</keyword>
<proteinExistence type="predicted"/>
<reference evidence="9" key="2">
    <citation type="submission" date="2021-09" db="EMBL/GenBank/DDBJ databases">
        <authorList>
            <person name="Gilroy R."/>
        </authorList>
    </citation>
    <scope>NUCLEOTIDE SEQUENCE</scope>
    <source>
        <strain evidence="9">CHK121-7720</strain>
    </source>
</reference>
<evidence type="ECO:0000259" key="8">
    <source>
        <dbReference type="PROSITE" id="PS51202"/>
    </source>
</evidence>
<keyword evidence="5" id="KW-0520">NAD</keyword>
<feature type="domain" description="RCK N-terminal" evidence="7">
    <location>
        <begin position="228"/>
        <end position="345"/>
    </location>
</feature>
<dbReference type="InterPro" id="IPR050721">
    <property type="entry name" value="Trk_Ktr_HKT_K-transport"/>
</dbReference>
<organism evidence="9 10">
    <name type="scientific">Barnesiella viscericola</name>
    <dbReference type="NCBI Taxonomy" id="397865"/>
    <lineage>
        <taxon>Bacteria</taxon>
        <taxon>Pseudomonadati</taxon>
        <taxon>Bacteroidota</taxon>
        <taxon>Bacteroidia</taxon>
        <taxon>Bacteroidales</taxon>
        <taxon>Barnesiellaceae</taxon>
        <taxon>Barnesiella</taxon>
    </lineage>
</organism>
<evidence type="ECO:0000256" key="6">
    <source>
        <dbReference type="ARBA" id="ARBA00023065"/>
    </source>
</evidence>
<reference evidence="9" key="1">
    <citation type="journal article" date="2021" name="PeerJ">
        <title>Extensive microbial diversity within the chicken gut microbiome revealed by metagenomics and culture.</title>
        <authorList>
            <person name="Gilroy R."/>
            <person name="Ravi A."/>
            <person name="Getino M."/>
            <person name="Pursley I."/>
            <person name="Horton D.L."/>
            <person name="Alikhan N.F."/>
            <person name="Baker D."/>
            <person name="Gharbi K."/>
            <person name="Hall N."/>
            <person name="Watson M."/>
            <person name="Adriaenssens E.M."/>
            <person name="Foster-Nyarko E."/>
            <person name="Jarju S."/>
            <person name="Secka A."/>
            <person name="Antonio M."/>
            <person name="Oren A."/>
            <person name="Chaudhuri R.R."/>
            <person name="La Ragione R."/>
            <person name="Hildebrand F."/>
            <person name="Pallen M.J."/>
        </authorList>
    </citation>
    <scope>NUCLEOTIDE SEQUENCE</scope>
    <source>
        <strain evidence="9">CHK121-7720</strain>
    </source>
</reference>
<dbReference type="InterPro" id="IPR006036">
    <property type="entry name" value="K_uptake_TrkA"/>
</dbReference>
<dbReference type="PROSITE" id="PS51201">
    <property type="entry name" value="RCK_N"/>
    <property type="match status" value="2"/>
</dbReference>
<comment type="caution">
    <text evidence="9">The sequence shown here is derived from an EMBL/GenBank/DDBJ whole genome shotgun (WGS) entry which is preliminary data.</text>
</comment>
<dbReference type="Gene3D" id="3.40.50.720">
    <property type="entry name" value="NAD(P)-binding Rossmann-like Domain"/>
    <property type="match status" value="2"/>
</dbReference>
<dbReference type="GO" id="GO:0005886">
    <property type="term" value="C:plasma membrane"/>
    <property type="evidence" value="ECO:0007669"/>
    <property type="project" value="InterPro"/>
</dbReference>
<dbReference type="InterPro" id="IPR003148">
    <property type="entry name" value="RCK_N"/>
</dbReference>
<dbReference type="NCBIfam" id="NF007039">
    <property type="entry name" value="PRK09496.3-2"/>
    <property type="match status" value="1"/>
</dbReference>
<dbReference type="SUPFAM" id="SSF51735">
    <property type="entry name" value="NAD(P)-binding Rossmann-fold domains"/>
    <property type="match status" value="2"/>
</dbReference>
<evidence type="ECO:0000259" key="7">
    <source>
        <dbReference type="PROSITE" id="PS51201"/>
    </source>
</evidence>
<keyword evidence="2" id="KW-0813">Transport</keyword>
<protein>
    <recommendedName>
        <fullName evidence="1">Trk system potassium uptake protein TrkA</fullName>
    </recommendedName>
</protein>
<feature type="domain" description="RCK N-terminal" evidence="7">
    <location>
        <begin position="1"/>
        <end position="121"/>
    </location>
</feature>
<evidence type="ECO:0000256" key="1">
    <source>
        <dbReference type="ARBA" id="ARBA00017378"/>
    </source>
</evidence>
<dbReference type="NCBIfam" id="NF007031">
    <property type="entry name" value="PRK09496.1-2"/>
    <property type="match status" value="1"/>
</dbReference>
<keyword evidence="6" id="KW-0406">Ion transport</keyword>
<dbReference type="EMBL" id="DYUD01000011">
    <property type="protein sequence ID" value="HJG88477.1"/>
    <property type="molecule type" value="Genomic_DNA"/>
</dbReference>
<dbReference type="PROSITE" id="PS51202">
    <property type="entry name" value="RCK_C"/>
    <property type="match status" value="2"/>
</dbReference>
<dbReference type="Gene3D" id="3.30.70.1450">
    <property type="entry name" value="Regulator of K+ conductance, C-terminal domain"/>
    <property type="match status" value="2"/>
</dbReference>